<gene>
    <name evidence="2" type="ORF">K444DRAFT_368312</name>
</gene>
<organism evidence="2 3">
    <name type="scientific">Hyaloscypha bicolor E</name>
    <dbReference type="NCBI Taxonomy" id="1095630"/>
    <lineage>
        <taxon>Eukaryota</taxon>
        <taxon>Fungi</taxon>
        <taxon>Dikarya</taxon>
        <taxon>Ascomycota</taxon>
        <taxon>Pezizomycotina</taxon>
        <taxon>Leotiomycetes</taxon>
        <taxon>Helotiales</taxon>
        <taxon>Hyaloscyphaceae</taxon>
        <taxon>Hyaloscypha</taxon>
        <taxon>Hyaloscypha bicolor</taxon>
    </lineage>
</organism>
<dbReference type="AlphaFoldDB" id="A0A2J6TE93"/>
<evidence type="ECO:0000313" key="3">
    <source>
        <dbReference type="Proteomes" id="UP000235371"/>
    </source>
</evidence>
<evidence type="ECO:0000313" key="2">
    <source>
        <dbReference type="EMBL" id="PMD61354.1"/>
    </source>
</evidence>
<feature type="region of interest" description="Disordered" evidence="1">
    <location>
        <begin position="550"/>
        <end position="569"/>
    </location>
</feature>
<keyword evidence="3" id="KW-1185">Reference proteome</keyword>
<protein>
    <submittedName>
        <fullName evidence="2">Uncharacterized protein</fullName>
    </submittedName>
</protein>
<name>A0A2J6TE93_9HELO</name>
<dbReference type="EMBL" id="KZ613786">
    <property type="protein sequence ID" value="PMD61354.1"/>
    <property type="molecule type" value="Genomic_DNA"/>
</dbReference>
<dbReference type="OrthoDB" id="3493102at2759"/>
<feature type="compositionally biased region" description="Polar residues" evidence="1">
    <location>
        <begin position="558"/>
        <end position="569"/>
    </location>
</feature>
<dbReference type="Proteomes" id="UP000235371">
    <property type="component" value="Unassembled WGS sequence"/>
</dbReference>
<dbReference type="RefSeq" id="XP_024738258.1">
    <property type="nucleotide sequence ID" value="XM_024872252.1"/>
</dbReference>
<dbReference type="GeneID" id="36580333"/>
<sequence>MTIQENIRVLRELQPAWDLNDPQSEITLQESIRESEFVEELTHRFSDESPQSGPTPPPGIETVRRSPVCLFRSSQLPKKDLQAFIPELNVLLDHVTHLPDGRLEFSKRVTRLCLDRVILQGFPRGTNENSSSLRIIYKRNDFTKKAGMKRLRNIATLHDSIQKSWADVGYAASYPTLDAIIVSGGKLHGPQPLVGIQFPESIMAVDDLDWGGCKRLSWGPAISENMIDRASIWIDDDHPILSDFEMLSSPPETGSALHANGNKDILRNHLLKRNWIWITRMHHLKRIIDIPRTEEFYDARMAFFNNGSPMSLRRFCQRHQCTERQLSKLSCHIRGKLGHLMLMSQVAEMKITDVTAVTQEGHKRAAEFGPWLDFLVNSTRNGNDRLSRPLEALEAARYFISAVRPGLNLDRIPEVRHVERESDWAEEWIKSRSEERKPTWSNKKKEFILNRLAGRVSKPLTDWQLTGEKLYNLQAFCPQTEAGCALALLLHHQELAVLRREASKTKGQEKLPASPPMGRVPICQCHSENCQYQEGYPLYSTRSHDKSHYCSMGGSGNPKGTWSSSSETNRIAEVNVSVESPN</sequence>
<proteinExistence type="predicted"/>
<dbReference type="InParanoid" id="A0A2J6TE93"/>
<evidence type="ECO:0000256" key="1">
    <source>
        <dbReference type="SAM" id="MobiDB-lite"/>
    </source>
</evidence>
<accession>A0A2J6TE93</accession>
<feature type="region of interest" description="Disordered" evidence="1">
    <location>
        <begin position="43"/>
        <end position="62"/>
    </location>
</feature>
<reference evidence="2 3" key="1">
    <citation type="submission" date="2016-04" db="EMBL/GenBank/DDBJ databases">
        <title>A degradative enzymes factory behind the ericoid mycorrhizal symbiosis.</title>
        <authorList>
            <consortium name="DOE Joint Genome Institute"/>
            <person name="Martino E."/>
            <person name="Morin E."/>
            <person name="Grelet G."/>
            <person name="Kuo A."/>
            <person name="Kohler A."/>
            <person name="Daghino S."/>
            <person name="Barry K."/>
            <person name="Choi C."/>
            <person name="Cichocki N."/>
            <person name="Clum A."/>
            <person name="Copeland A."/>
            <person name="Hainaut M."/>
            <person name="Haridas S."/>
            <person name="Labutti K."/>
            <person name="Lindquist E."/>
            <person name="Lipzen A."/>
            <person name="Khouja H.-R."/>
            <person name="Murat C."/>
            <person name="Ohm R."/>
            <person name="Olson A."/>
            <person name="Spatafora J."/>
            <person name="Veneault-Fourrey C."/>
            <person name="Henrissat B."/>
            <person name="Grigoriev I."/>
            <person name="Martin F."/>
            <person name="Perotto S."/>
        </authorList>
    </citation>
    <scope>NUCLEOTIDE SEQUENCE [LARGE SCALE GENOMIC DNA]</scope>
    <source>
        <strain evidence="2 3">E</strain>
    </source>
</reference>